<comment type="caution">
    <text evidence="2">The sequence shown here is derived from an EMBL/GenBank/DDBJ whole genome shotgun (WGS) entry which is preliminary data.</text>
</comment>
<keyword evidence="3" id="KW-1185">Reference proteome</keyword>
<evidence type="ECO:0000313" key="2">
    <source>
        <dbReference type="EMBL" id="ROT75759.1"/>
    </source>
</evidence>
<name>A0A423TH30_PENVA</name>
<reference evidence="2 3" key="1">
    <citation type="submission" date="2018-04" db="EMBL/GenBank/DDBJ databases">
        <authorList>
            <person name="Zhang X."/>
            <person name="Yuan J."/>
            <person name="Li F."/>
            <person name="Xiang J."/>
        </authorList>
    </citation>
    <scope>NUCLEOTIDE SEQUENCE [LARGE SCALE GENOMIC DNA]</scope>
    <source>
        <tissue evidence="2">Muscle</tissue>
    </source>
</reference>
<dbReference type="PANTHER" id="PTHR32026:SF10">
    <property type="entry name" value="METHYLTRANSFERASE-LIKE PROTEIN 24-RELATED"/>
    <property type="match status" value="1"/>
</dbReference>
<organism evidence="2 3">
    <name type="scientific">Penaeus vannamei</name>
    <name type="common">Whiteleg shrimp</name>
    <name type="synonym">Litopenaeus vannamei</name>
    <dbReference type="NCBI Taxonomy" id="6689"/>
    <lineage>
        <taxon>Eukaryota</taxon>
        <taxon>Metazoa</taxon>
        <taxon>Ecdysozoa</taxon>
        <taxon>Arthropoda</taxon>
        <taxon>Crustacea</taxon>
        <taxon>Multicrustacea</taxon>
        <taxon>Malacostraca</taxon>
        <taxon>Eumalacostraca</taxon>
        <taxon>Eucarida</taxon>
        <taxon>Decapoda</taxon>
        <taxon>Dendrobranchiata</taxon>
        <taxon>Penaeoidea</taxon>
        <taxon>Penaeidae</taxon>
        <taxon>Penaeus</taxon>
    </lineage>
</organism>
<evidence type="ECO:0000313" key="3">
    <source>
        <dbReference type="Proteomes" id="UP000283509"/>
    </source>
</evidence>
<feature type="domain" description="Methyltransferase" evidence="1">
    <location>
        <begin position="14"/>
        <end position="171"/>
    </location>
</feature>
<protein>
    <recommendedName>
        <fullName evidence="1">Methyltransferase domain-containing protein</fullName>
    </recommendedName>
</protein>
<dbReference type="Pfam" id="PF13383">
    <property type="entry name" value="Methyltransf_22"/>
    <property type="match status" value="1"/>
</dbReference>
<dbReference type="InterPro" id="IPR025714">
    <property type="entry name" value="Methyltranfer_dom"/>
</dbReference>
<dbReference type="EMBL" id="QCYY01001737">
    <property type="protein sequence ID" value="ROT75759.1"/>
    <property type="molecule type" value="Genomic_DNA"/>
</dbReference>
<proteinExistence type="predicted"/>
<dbReference type="InterPro" id="IPR026913">
    <property type="entry name" value="METTL24"/>
</dbReference>
<gene>
    <name evidence="2" type="ORF">C7M84_005700</name>
</gene>
<dbReference type="OrthoDB" id="10006218at2759"/>
<reference evidence="2 3" key="2">
    <citation type="submission" date="2019-01" db="EMBL/GenBank/DDBJ databases">
        <title>The decoding of complex shrimp genome reveals the adaptation for benthos swimmer, frequently molting mechanism and breeding impact on genome.</title>
        <authorList>
            <person name="Sun Y."/>
            <person name="Gao Y."/>
            <person name="Yu Y."/>
        </authorList>
    </citation>
    <scope>NUCLEOTIDE SEQUENCE [LARGE SCALE GENOMIC DNA]</scope>
    <source>
        <tissue evidence="2">Muscle</tissue>
    </source>
</reference>
<dbReference type="PANTHER" id="PTHR32026">
    <property type="entry name" value="METHYLTRANSFERASE-LIKE PROTEIN 24"/>
    <property type="match status" value="1"/>
</dbReference>
<evidence type="ECO:0000259" key="1">
    <source>
        <dbReference type="Pfam" id="PF13383"/>
    </source>
</evidence>
<dbReference type="AlphaFoldDB" id="A0A423TH30"/>
<accession>A0A423TH30</accession>
<dbReference type="Proteomes" id="UP000283509">
    <property type="component" value="Unassembled WGS sequence"/>
</dbReference>
<sequence length="245" mass="28507">MVPFGGTYCKGYLDNEKYVCLDDDVKPNSRNCTVYSFGVGADTTFDDMASYYGCDIFMFDPTINGSELQMTNSEREAFYPWGLSSFHYKQNFSIEYDGKPTEKLEGEFTTYEDIRKRLGHQKRDVNYLKLDIENMEWSVLPQLVKGGHLDRVSQLAIEVHTMDIIKASPEKVLPLLQSYWQILVSLKQLGFLRVSHRFNPVLETIYFDRAHNQSISTCMEILYVKRGFNRRRHLQSRLPLPEVPL</sequence>